<keyword evidence="9" id="KW-0175">Coiled coil</keyword>
<accession>A0ABT2ULR0</accession>
<evidence type="ECO:0000256" key="1">
    <source>
        <dbReference type="ARBA" id="ARBA00004651"/>
    </source>
</evidence>
<evidence type="ECO:0000256" key="8">
    <source>
        <dbReference type="ARBA" id="ARBA00023136"/>
    </source>
</evidence>
<evidence type="ECO:0000256" key="6">
    <source>
        <dbReference type="ARBA" id="ARBA00022777"/>
    </source>
</evidence>
<dbReference type="InterPro" id="IPR036890">
    <property type="entry name" value="HATPase_C_sf"/>
</dbReference>
<dbReference type="Pfam" id="PF02518">
    <property type="entry name" value="HATPase_c"/>
    <property type="match status" value="1"/>
</dbReference>
<protein>
    <submittedName>
        <fullName evidence="12">Histidine kinase</fullName>
    </submittedName>
</protein>
<dbReference type="EMBL" id="JAOQIO010000094">
    <property type="protein sequence ID" value="MCU6795517.1"/>
    <property type="molecule type" value="Genomic_DNA"/>
</dbReference>
<keyword evidence="6 12" id="KW-0418">Kinase</keyword>
<evidence type="ECO:0000256" key="3">
    <source>
        <dbReference type="ARBA" id="ARBA00022553"/>
    </source>
</evidence>
<evidence type="ECO:0000259" key="11">
    <source>
        <dbReference type="PROSITE" id="PS50885"/>
    </source>
</evidence>
<gene>
    <name evidence="12" type="ORF">OB236_25725</name>
</gene>
<keyword evidence="13" id="KW-1185">Reference proteome</keyword>
<dbReference type="SMART" id="SM00304">
    <property type="entry name" value="HAMP"/>
    <property type="match status" value="1"/>
</dbReference>
<dbReference type="RefSeq" id="WP_262686453.1">
    <property type="nucleotide sequence ID" value="NZ_JAOQIO010000094.1"/>
</dbReference>
<keyword evidence="8 10" id="KW-0472">Membrane</keyword>
<dbReference type="CDD" id="cd06225">
    <property type="entry name" value="HAMP"/>
    <property type="match status" value="1"/>
</dbReference>
<dbReference type="InterPro" id="IPR010559">
    <property type="entry name" value="Sig_transdc_His_kin_internal"/>
</dbReference>
<dbReference type="Proteomes" id="UP001652445">
    <property type="component" value="Unassembled WGS sequence"/>
</dbReference>
<sequence>MSSKLFALFPKTLKNRLFLAFVMLILLPYAFLNVYNFNSVEGVLRKQTADQSLEQMTTLQKSLEDLLNVVYKTVTLIEQDVLVTSILREPNEHDSLRRVYMIDTKFKSIINSLFISLSPVYYTLLDGSGNVYASYTPNESLSYSQLTQEPWYTAILQQPYRYVWNWDKNYVSRDLSRSPQLLTYSTPLRDRDGTRYAVMRASVDVYEWFRAATQFNEETYLLLESDGTILADSKSGRIEKTERLAGGHKLDHKGYYVEGEYLHIYTELPRINKYMMKRVQMNQIYAEVDRLKKSFFTASITFTLAFITITLLIASTITKPLHNLQRKMANAVDNRFRVQLPESKYQGEILQLTRTFNQMMADMEQLIQRLKEEERNKEAVRFQMLLSQTNPHFLLNTLNTVKWLALVENQPDIAEICVSLGKLLEAGLNSERELIYLKDELGLVESYIYIQNFRYKQLFDVQYEVEPGLEYALLPKLSLQPLVENSIQHGFMEREQKGLITIRAYGKEGKLYLEVEDNGSGSAGKPTSKTIKSDRQRGGIGISNLKERLALLFKSNAGLEMVVLEQGTRVRFYFPLLISEPYVDERNLPVQADER</sequence>
<dbReference type="InterPro" id="IPR050640">
    <property type="entry name" value="Bact_2-comp_sensor_kinase"/>
</dbReference>
<dbReference type="InterPro" id="IPR003594">
    <property type="entry name" value="HATPase_dom"/>
</dbReference>
<keyword evidence="5 10" id="KW-0812">Transmembrane</keyword>
<keyword evidence="4" id="KW-0808">Transferase</keyword>
<evidence type="ECO:0000256" key="10">
    <source>
        <dbReference type="SAM" id="Phobius"/>
    </source>
</evidence>
<dbReference type="Pfam" id="PF02743">
    <property type="entry name" value="dCache_1"/>
    <property type="match status" value="1"/>
</dbReference>
<proteinExistence type="predicted"/>
<comment type="caution">
    <text evidence="12">The sequence shown here is derived from an EMBL/GenBank/DDBJ whole genome shotgun (WGS) entry which is preliminary data.</text>
</comment>
<dbReference type="Gene3D" id="6.10.340.10">
    <property type="match status" value="1"/>
</dbReference>
<comment type="subcellular location">
    <subcellularLocation>
        <location evidence="1">Cell membrane</location>
        <topology evidence="1">Multi-pass membrane protein</topology>
    </subcellularLocation>
</comment>
<dbReference type="InterPro" id="IPR003660">
    <property type="entry name" value="HAMP_dom"/>
</dbReference>
<evidence type="ECO:0000256" key="5">
    <source>
        <dbReference type="ARBA" id="ARBA00022692"/>
    </source>
</evidence>
<keyword evidence="7 10" id="KW-1133">Transmembrane helix</keyword>
<feature type="domain" description="HAMP" evidence="11">
    <location>
        <begin position="315"/>
        <end position="368"/>
    </location>
</feature>
<dbReference type="SUPFAM" id="SSF158472">
    <property type="entry name" value="HAMP domain-like"/>
    <property type="match status" value="1"/>
</dbReference>
<keyword evidence="2" id="KW-1003">Cell membrane</keyword>
<dbReference type="CDD" id="cd18773">
    <property type="entry name" value="PDC1_HK_sensor"/>
    <property type="match status" value="1"/>
</dbReference>
<organism evidence="12 13">
    <name type="scientific">Paenibacillus baimaensis</name>
    <dbReference type="NCBI Taxonomy" id="2982185"/>
    <lineage>
        <taxon>Bacteria</taxon>
        <taxon>Bacillati</taxon>
        <taxon>Bacillota</taxon>
        <taxon>Bacilli</taxon>
        <taxon>Bacillales</taxon>
        <taxon>Paenibacillaceae</taxon>
        <taxon>Paenibacillus</taxon>
    </lineage>
</organism>
<evidence type="ECO:0000313" key="12">
    <source>
        <dbReference type="EMBL" id="MCU6795517.1"/>
    </source>
</evidence>
<evidence type="ECO:0000256" key="9">
    <source>
        <dbReference type="SAM" id="Coils"/>
    </source>
</evidence>
<dbReference type="PANTHER" id="PTHR34220:SF7">
    <property type="entry name" value="SENSOR HISTIDINE KINASE YPDA"/>
    <property type="match status" value="1"/>
</dbReference>
<feature type="coiled-coil region" evidence="9">
    <location>
        <begin position="353"/>
        <end position="383"/>
    </location>
</feature>
<evidence type="ECO:0000256" key="4">
    <source>
        <dbReference type="ARBA" id="ARBA00022679"/>
    </source>
</evidence>
<dbReference type="PROSITE" id="PS50885">
    <property type="entry name" value="HAMP"/>
    <property type="match status" value="1"/>
</dbReference>
<evidence type="ECO:0000256" key="7">
    <source>
        <dbReference type="ARBA" id="ARBA00022989"/>
    </source>
</evidence>
<keyword evidence="3" id="KW-0597">Phosphoprotein</keyword>
<dbReference type="PANTHER" id="PTHR34220">
    <property type="entry name" value="SENSOR HISTIDINE KINASE YPDA"/>
    <property type="match status" value="1"/>
</dbReference>
<evidence type="ECO:0000256" key="2">
    <source>
        <dbReference type="ARBA" id="ARBA00022475"/>
    </source>
</evidence>
<dbReference type="Pfam" id="PF00672">
    <property type="entry name" value="HAMP"/>
    <property type="match status" value="1"/>
</dbReference>
<dbReference type="Gene3D" id="3.30.565.10">
    <property type="entry name" value="Histidine kinase-like ATPase, C-terminal domain"/>
    <property type="match status" value="1"/>
</dbReference>
<dbReference type="SUPFAM" id="SSF55874">
    <property type="entry name" value="ATPase domain of HSP90 chaperone/DNA topoisomerase II/histidine kinase"/>
    <property type="match status" value="1"/>
</dbReference>
<dbReference type="GO" id="GO:0016301">
    <property type="term" value="F:kinase activity"/>
    <property type="evidence" value="ECO:0007669"/>
    <property type="project" value="UniProtKB-KW"/>
</dbReference>
<dbReference type="Pfam" id="PF06580">
    <property type="entry name" value="His_kinase"/>
    <property type="match status" value="1"/>
</dbReference>
<name>A0ABT2ULR0_9BACL</name>
<evidence type="ECO:0000313" key="13">
    <source>
        <dbReference type="Proteomes" id="UP001652445"/>
    </source>
</evidence>
<feature type="transmembrane region" description="Helical" evidence="10">
    <location>
        <begin position="295"/>
        <end position="318"/>
    </location>
</feature>
<dbReference type="InterPro" id="IPR033479">
    <property type="entry name" value="dCache_1"/>
</dbReference>
<reference evidence="12 13" key="1">
    <citation type="submission" date="2022-09" db="EMBL/GenBank/DDBJ databases">
        <authorList>
            <person name="Han X.L."/>
            <person name="Wang Q."/>
            <person name="Lu T."/>
        </authorList>
    </citation>
    <scope>NUCLEOTIDE SEQUENCE [LARGE SCALE GENOMIC DNA]</scope>
    <source>
        <strain evidence="12 13">WQ 127069</strain>
    </source>
</reference>